<evidence type="ECO:0000256" key="1">
    <source>
        <dbReference type="SAM" id="SignalP"/>
    </source>
</evidence>
<organism evidence="2 3">
    <name type="scientific">Hymenobacter edaphi</name>
    <dbReference type="NCBI Taxonomy" id="2211146"/>
    <lineage>
        <taxon>Bacteria</taxon>
        <taxon>Pseudomonadati</taxon>
        <taxon>Bacteroidota</taxon>
        <taxon>Cytophagia</taxon>
        <taxon>Cytophagales</taxon>
        <taxon>Hymenobacteraceae</taxon>
        <taxon>Hymenobacter</taxon>
    </lineage>
</organism>
<keyword evidence="1" id="KW-0732">Signal</keyword>
<dbReference type="InterPro" id="IPR014756">
    <property type="entry name" value="Ig_E-set"/>
</dbReference>
<comment type="caution">
    <text evidence="2">The sequence shown here is derived from an EMBL/GenBank/DDBJ whole genome shotgun (WGS) entry which is preliminary data.</text>
</comment>
<dbReference type="InterPro" id="IPR013783">
    <property type="entry name" value="Ig-like_fold"/>
</dbReference>
<evidence type="ECO:0000313" key="2">
    <source>
        <dbReference type="EMBL" id="RAK67955.1"/>
    </source>
</evidence>
<dbReference type="AlphaFoldDB" id="A0A328BMP2"/>
<reference evidence="3" key="1">
    <citation type="submission" date="2018-05" db="EMBL/GenBank/DDBJ databases">
        <authorList>
            <person name="Nie L."/>
        </authorList>
    </citation>
    <scope>NUCLEOTIDE SEQUENCE [LARGE SCALE GENOMIC DNA]</scope>
    <source>
        <strain evidence="3">NL</strain>
    </source>
</reference>
<dbReference type="SUPFAM" id="SSF81296">
    <property type="entry name" value="E set domains"/>
    <property type="match status" value="1"/>
</dbReference>
<evidence type="ECO:0000313" key="3">
    <source>
        <dbReference type="Proteomes" id="UP000248553"/>
    </source>
</evidence>
<dbReference type="Gene3D" id="2.60.40.10">
    <property type="entry name" value="Immunoglobulins"/>
    <property type="match status" value="1"/>
</dbReference>
<accession>A0A328BMP2</accession>
<gene>
    <name evidence="2" type="ORF">DLM85_07885</name>
</gene>
<protein>
    <recommendedName>
        <fullName evidence="4">Secretion system C-terminal sorting domain-containing protein</fullName>
    </recommendedName>
</protein>
<feature type="chain" id="PRO_5016409648" description="Secretion system C-terminal sorting domain-containing protein" evidence="1">
    <location>
        <begin position="27"/>
        <end position="1094"/>
    </location>
</feature>
<name>A0A328BMP2_9BACT</name>
<dbReference type="Proteomes" id="UP000248553">
    <property type="component" value="Unassembled WGS sequence"/>
</dbReference>
<dbReference type="OrthoDB" id="870410at2"/>
<keyword evidence="3" id="KW-1185">Reference proteome</keyword>
<dbReference type="EMBL" id="QHKM01000002">
    <property type="protein sequence ID" value="RAK67955.1"/>
    <property type="molecule type" value="Genomic_DNA"/>
</dbReference>
<feature type="signal peptide" evidence="1">
    <location>
        <begin position="1"/>
        <end position="26"/>
    </location>
</feature>
<evidence type="ECO:0008006" key="4">
    <source>
        <dbReference type="Google" id="ProtNLM"/>
    </source>
</evidence>
<sequence length="1094" mass="108973">MRHPLRFNLNNLLAALLCLLASAARAQTPDWQTAVALAGDVQVQATAADAAGNVYLAGGFAGTVVLGSTTLNTPNGQELFVAKWNPNSGFAWALKGTSTTTTGRNLATAIALSGTNVYVAGNFVSQSLTLGTRPALINAQAGNSDIFLMRLIETGNTVSVNWAKRAGGTANDYANALSNFATTYLYLGGTSGGSATFDNYTLPDAGGFVARYYPVNLTMPASPAPVVPAGEEVTALQYLNGAVYAAGIFSNAANTMPGGPLASAGGRDAFVLKLDYLNLTTQLWAQQAGGPGDDYARSLLAAGSSVYVGGSYRSSSAAFGSTTLTNSGVANLFVSKLTDAGSSASFAWALQNGGTSTDASNSINGLGLYGTSLYAAGTFGGTASFGSRTLTSAGSSDVLVAKVADAGSTGSFVGAQQAGGTGADYASSVGRLDTRTWYAAGQVTTPAAFGTGFSIGTNAGVRPGYVATLSDPAPLLTLAAPNAGLTGSTVTLYGQGLTGTTAVAFSGSANNVVTSGFTVNASGTQISGVVVPAGAQSGPVNVTTASGTSNGLVSYTVLTANNSAPAWQRASTANTASLVRWAAPMANGSVVVAGEFSGSLTLGSTTLTSAGGTDVFVAKFDPATATYSWAVRAGGTSTDDTYGGLVVSGNNIYVAGQFYTQTATFGGTTLTAGQSFLNGYVAKLTDAGTSGSFTWAQMLDDGSGVYVEALAASGNNVYVGGDFLGAALTIGNQTLGVNNSLDDGYVARLTDNGSTSTCNWIKGIGNANASNLSTVNVYGLSVSGSTVYVSGVLYGNVTFGSTTVSAAGGANGPGDVAVARLIDNGTSASFTGAIRAGGTGSEFVFGLTAGPGGTLYVAGRNGSAAAWTGATVAGTGLGFVAKVIDTGGNLSFGWVQLLNSTVYQTAVNGTGLYAATSLAGTETYAGTPLRSAGSSDGLVLRLDDNGSTASVRWARAAGGLGPDSFRALALDAGGQVVVGGSVTPLAGFGSLVVSSPEGVAVAALGVLSDPLLLATTPGRSRAALALYPNPARTHVILHRPAAGAQPVLLDALGRAVRHYPAVSGKAETTLDLRGLPAGVYVLRCGPASQRLIVE</sequence>
<dbReference type="RefSeq" id="WP_111477571.1">
    <property type="nucleotide sequence ID" value="NZ_QHKM01000002.1"/>
</dbReference>
<proteinExistence type="predicted"/>